<organism evidence="9 10">
    <name type="scientific">Caenorhabditis bovis</name>
    <dbReference type="NCBI Taxonomy" id="2654633"/>
    <lineage>
        <taxon>Eukaryota</taxon>
        <taxon>Metazoa</taxon>
        <taxon>Ecdysozoa</taxon>
        <taxon>Nematoda</taxon>
        <taxon>Chromadorea</taxon>
        <taxon>Rhabditida</taxon>
        <taxon>Rhabditina</taxon>
        <taxon>Rhabditomorpha</taxon>
        <taxon>Rhabditoidea</taxon>
        <taxon>Rhabditidae</taxon>
        <taxon>Peloderinae</taxon>
        <taxon>Caenorhabditis</taxon>
    </lineage>
</organism>
<evidence type="ECO:0000256" key="2">
    <source>
        <dbReference type="ARBA" id="ARBA00022475"/>
    </source>
</evidence>
<feature type="transmembrane region" description="Helical" evidence="7">
    <location>
        <begin position="103"/>
        <end position="121"/>
    </location>
</feature>
<dbReference type="GO" id="GO:0005886">
    <property type="term" value="C:plasma membrane"/>
    <property type="evidence" value="ECO:0007669"/>
    <property type="project" value="UniProtKB-SubCell"/>
</dbReference>
<sequence>MNSSTNSSATNDDMNTTISTDYIQLLLYTIFMIVGLPVNISTLIYMLKRYRHAKSFLLLLHINLNVSDILVLGLYVPGLAGWLITWEWKGGNVMCKFMRFVDAFVLAISSNIMVCIALYRLSALRYPLWVNAVGHSRVPRMLVAAWLIAILTMLPQVFVWHEAEFLNGIRQCVTIWSEQLINGINLTDNEMIDMKFYMLQNTTIIFYIPLLILIICYVLILKDIYKTLNTDTECSSAMYFSEMSRNSSSKGTCKTGRKEIESNATVLNRTMRGQEKFRRAKVRSLRITLLLILTYVITWLPYNLLSWWIVLNFESYKQNIDANYILNSLVILNSVINPFIYGRCQGLRLLFKCREKLATPKKSKKMLNLLRN</sequence>
<accession>A0A8S1EDG2</accession>
<feature type="transmembrane region" description="Helical" evidence="7">
    <location>
        <begin position="142"/>
        <end position="160"/>
    </location>
</feature>
<dbReference type="PROSITE" id="PS50262">
    <property type="entry name" value="G_PROTEIN_RECEP_F1_2"/>
    <property type="match status" value="1"/>
</dbReference>
<feature type="transmembrane region" description="Helical" evidence="7">
    <location>
        <begin position="204"/>
        <end position="221"/>
    </location>
</feature>
<dbReference type="InterPro" id="IPR017452">
    <property type="entry name" value="GPCR_Rhodpsn_7TM"/>
</dbReference>
<feature type="transmembrane region" description="Helical" evidence="7">
    <location>
        <begin position="322"/>
        <end position="342"/>
    </location>
</feature>
<dbReference type="GO" id="GO:0032870">
    <property type="term" value="P:cellular response to hormone stimulus"/>
    <property type="evidence" value="ECO:0007669"/>
    <property type="project" value="TreeGrafter"/>
</dbReference>
<evidence type="ECO:0000256" key="5">
    <source>
        <dbReference type="ARBA" id="ARBA00023136"/>
    </source>
</evidence>
<dbReference type="Gene3D" id="1.20.1070.10">
    <property type="entry name" value="Rhodopsin 7-helix transmembrane proteins"/>
    <property type="match status" value="1"/>
</dbReference>
<evidence type="ECO:0000256" key="4">
    <source>
        <dbReference type="ARBA" id="ARBA00022989"/>
    </source>
</evidence>
<dbReference type="PANTHER" id="PTHR24241:SF59">
    <property type="entry name" value="ADIPOKINETIC HORMONE RECEPTOR, ISOFORM C"/>
    <property type="match status" value="1"/>
</dbReference>
<name>A0A8S1EDG2_9PELO</name>
<evidence type="ECO:0000259" key="8">
    <source>
        <dbReference type="PROSITE" id="PS50262"/>
    </source>
</evidence>
<evidence type="ECO:0000313" key="10">
    <source>
        <dbReference type="Proteomes" id="UP000494206"/>
    </source>
</evidence>
<protein>
    <recommendedName>
        <fullName evidence="8">G-protein coupled receptors family 1 profile domain-containing protein</fullName>
    </recommendedName>
</protein>
<proteinExistence type="predicted"/>
<dbReference type="Proteomes" id="UP000494206">
    <property type="component" value="Unassembled WGS sequence"/>
</dbReference>
<comment type="caution">
    <text evidence="9">The sequence shown here is derived from an EMBL/GenBank/DDBJ whole genome shotgun (WGS) entry which is preliminary data.</text>
</comment>
<keyword evidence="5 7" id="KW-0472">Membrane</keyword>
<feature type="transmembrane region" description="Helical" evidence="7">
    <location>
        <begin position="57"/>
        <end position="83"/>
    </location>
</feature>
<evidence type="ECO:0000313" key="9">
    <source>
        <dbReference type="EMBL" id="CAB3397760.1"/>
    </source>
</evidence>
<keyword evidence="3 7" id="KW-0812">Transmembrane</keyword>
<dbReference type="PANTHER" id="PTHR24241">
    <property type="entry name" value="NEUROPEPTIDE RECEPTOR-RELATED G-PROTEIN COUPLED RECEPTOR"/>
    <property type="match status" value="1"/>
</dbReference>
<keyword evidence="10" id="KW-1185">Reference proteome</keyword>
<dbReference type="OrthoDB" id="6435638at2759"/>
<dbReference type="InterPro" id="IPR000276">
    <property type="entry name" value="GPCR_Rhodpsn"/>
</dbReference>
<dbReference type="EMBL" id="CADEPM010000001">
    <property type="protein sequence ID" value="CAB3397760.1"/>
    <property type="molecule type" value="Genomic_DNA"/>
</dbReference>
<gene>
    <name evidence="9" type="ORF">CBOVIS_LOCUS1126</name>
</gene>
<dbReference type="PRINTS" id="PR00237">
    <property type="entry name" value="GPCRRHODOPSN"/>
</dbReference>
<keyword evidence="6" id="KW-0675">Receptor</keyword>
<evidence type="ECO:0000256" key="3">
    <source>
        <dbReference type="ARBA" id="ARBA00022692"/>
    </source>
</evidence>
<feature type="transmembrane region" description="Helical" evidence="7">
    <location>
        <begin position="22"/>
        <end position="45"/>
    </location>
</feature>
<keyword evidence="4 7" id="KW-1133">Transmembrane helix</keyword>
<reference evidence="9 10" key="1">
    <citation type="submission" date="2020-04" db="EMBL/GenBank/DDBJ databases">
        <authorList>
            <person name="Laetsch R D."/>
            <person name="Stevens L."/>
            <person name="Kumar S."/>
            <person name="Blaxter L. M."/>
        </authorList>
    </citation>
    <scope>NUCLEOTIDE SEQUENCE [LARGE SCALE GENOMIC DNA]</scope>
</reference>
<evidence type="ECO:0000256" key="7">
    <source>
        <dbReference type="SAM" id="Phobius"/>
    </source>
</evidence>
<evidence type="ECO:0000256" key="1">
    <source>
        <dbReference type="ARBA" id="ARBA00004651"/>
    </source>
</evidence>
<dbReference type="GO" id="GO:0042277">
    <property type="term" value="F:peptide binding"/>
    <property type="evidence" value="ECO:0007669"/>
    <property type="project" value="TreeGrafter"/>
</dbReference>
<feature type="transmembrane region" description="Helical" evidence="7">
    <location>
        <begin position="287"/>
        <end position="310"/>
    </location>
</feature>
<dbReference type="GO" id="GO:0004930">
    <property type="term" value="F:G protein-coupled receptor activity"/>
    <property type="evidence" value="ECO:0007669"/>
    <property type="project" value="InterPro"/>
</dbReference>
<evidence type="ECO:0000256" key="6">
    <source>
        <dbReference type="ARBA" id="ARBA00023170"/>
    </source>
</evidence>
<feature type="domain" description="G-protein coupled receptors family 1 profile" evidence="8">
    <location>
        <begin position="38"/>
        <end position="341"/>
    </location>
</feature>
<dbReference type="AlphaFoldDB" id="A0A8S1EDG2"/>
<keyword evidence="2" id="KW-1003">Cell membrane</keyword>
<comment type="subcellular location">
    <subcellularLocation>
        <location evidence="1">Cell membrane</location>
        <topology evidence="1">Multi-pass membrane protein</topology>
    </subcellularLocation>
</comment>
<dbReference type="SUPFAM" id="SSF81321">
    <property type="entry name" value="Family A G protein-coupled receptor-like"/>
    <property type="match status" value="1"/>
</dbReference>
<dbReference type="Pfam" id="PF00001">
    <property type="entry name" value="7tm_1"/>
    <property type="match status" value="1"/>
</dbReference>